<proteinExistence type="predicted"/>
<dbReference type="InterPro" id="IPR050373">
    <property type="entry name" value="Fibrinogen_C-term_domain"/>
</dbReference>
<dbReference type="SMART" id="SM00186">
    <property type="entry name" value="FBG"/>
    <property type="match status" value="1"/>
</dbReference>
<evidence type="ECO:0000259" key="2">
    <source>
        <dbReference type="PROSITE" id="PS51406"/>
    </source>
</evidence>
<protein>
    <recommendedName>
        <fullName evidence="2">Fibrinogen C-terminal domain-containing protein</fullName>
    </recommendedName>
</protein>
<reference evidence="3" key="1">
    <citation type="thesis" date="2020" institute="ProQuest LLC" country="789 East Eisenhower Parkway, Ann Arbor, MI, USA">
        <title>Comparative Genomics and Chromosome Evolution.</title>
        <authorList>
            <person name="Mudd A.B."/>
        </authorList>
    </citation>
    <scope>NUCLEOTIDE SEQUENCE</scope>
    <source>
        <strain evidence="3">HN-11 Male</strain>
        <tissue evidence="3">Kidney and liver</tissue>
    </source>
</reference>
<dbReference type="GO" id="GO:0005615">
    <property type="term" value="C:extracellular space"/>
    <property type="evidence" value="ECO:0007669"/>
    <property type="project" value="TreeGrafter"/>
</dbReference>
<evidence type="ECO:0000313" key="4">
    <source>
        <dbReference type="Proteomes" id="UP000770717"/>
    </source>
</evidence>
<gene>
    <name evidence="3" type="ORF">GDO78_008714</name>
</gene>
<dbReference type="AlphaFoldDB" id="A0A8J6FCI2"/>
<name>A0A8J6FCI2_ELECQ</name>
<feature type="compositionally biased region" description="Basic and acidic residues" evidence="1">
    <location>
        <begin position="25"/>
        <end position="41"/>
    </location>
</feature>
<dbReference type="PROSITE" id="PS51406">
    <property type="entry name" value="FIBRINOGEN_C_2"/>
    <property type="match status" value="1"/>
</dbReference>
<dbReference type="OrthoDB" id="7735550at2759"/>
<dbReference type="Proteomes" id="UP000770717">
    <property type="component" value="Unassembled WGS sequence"/>
</dbReference>
<dbReference type="PANTHER" id="PTHR19143:SF428">
    <property type="entry name" value="ANGIOPOIETIN-RELATED PROTEIN 1-LIKE-RELATED"/>
    <property type="match status" value="1"/>
</dbReference>
<comment type="caution">
    <text evidence="3">The sequence shown here is derived from an EMBL/GenBank/DDBJ whole genome shotgun (WGS) entry which is preliminary data.</text>
</comment>
<dbReference type="InterPro" id="IPR014716">
    <property type="entry name" value="Fibrinogen_a/b/g_C_1"/>
</dbReference>
<evidence type="ECO:0000313" key="3">
    <source>
        <dbReference type="EMBL" id="KAG9485768.1"/>
    </source>
</evidence>
<dbReference type="PANTHER" id="PTHR19143">
    <property type="entry name" value="FIBRINOGEN/TENASCIN/ANGIOPOEITIN"/>
    <property type="match status" value="1"/>
</dbReference>
<feature type="region of interest" description="Disordered" evidence="1">
    <location>
        <begin position="1"/>
        <end position="41"/>
    </location>
</feature>
<dbReference type="CDD" id="cd00087">
    <property type="entry name" value="FReD"/>
    <property type="match status" value="1"/>
</dbReference>
<dbReference type="EMBL" id="WNTK01000004">
    <property type="protein sequence ID" value="KAG9485768.1"/>
    <property type="molecule type" value="Genomic_DNA"/>
</dbReference>
<dbReference type="InterPro" id="IPR036056">
    <property type="entry name" value="Fibrinogen-like_C"/>
</dbReference>
<dbReference type="Gene3D" id="3.90.215.10">
    <property type="entry name" value="Gamma Fibrinogen, chain A, domain 1"/>
    <property type="match status" value="1"/>
</dbReference>
<sequence length="247" mass="29072">MRGARYRRHHAHPPSRRTKIRPRREKMTPQRREETERMGDFPADCDKLPKNSPSGVYVIKPHLSPPLVVYCHVDEDDNRWTVIQKNSKTTEITWHESWTTFKYGFGNVMKDFWLGNEYIHLLTSQNVYMVRFLLKDKSDKEWYADYDIFSLDKEVNGYALRLGRYSGTAGDYLTVFDTNTVHDNMKFSTKDKDQDRSGSHCAASYSGWWYDNCFLVQLNAKSYIYWKNVCLGDCNESMIMIRPTGIC</sequence>
<evidence type="ECO:0000256" key="1">
    <source>
        <dbReference type="SAM" id="MobiDB-lite"/>
    </source>
</evidence>
<dbReference type="Pfam" id="PF00147">
    <property type="entry name" value="Fibrinogen_C"/>
    <property type="match status" value="1"/>
</dbReference>
<feature type="domain" description="Fibrinogen C-terminal" evidence="2">
    <location>
        <begin position="36"/>
        <end position="245"/>
    </location>
</feature>
<accession>A0A8J6FCI2</accession>
<keyword evidence="4" id="KW-1185">Reference proteome</keyword>
<organism evidence="3 4">
    <name type="scientific">Eleutherodactylus coqui</name>
    <name type="common">Puerto Rican coqui</name>
    <dbReference type="NCBI Taxonomy" id="57060"/>
    <lineage>
        <taxon>Eukaryota</taxon>
        <taxon>Metazoa</taxon>
        <taxon>Chordata</taxon>
        <taxon>Craniata</taxon>
        <taxon>Vertebrata</taxon>
        <taxon>Euteleostomi</taxon>
        <taxon>Amphibia</taxon>
        <taxon>Batrachia</taxon>
        <taxon>Anura</taxon>
        <taxon>Neobatrachia</taxon>
        <taxon>Hyloidea</taxon>
        <taxon>Eleutherodactylidae</taxon>
        <taxon>Eleutherodactylinae</taxon>
        <taxon>Eleutherodactylus</taxon>
        <taxon>Eleutherodactylus</taxon>
    </lineage>
</organism>
<dbReference type="InterPro" id="IPR002181">
    <property type="entry name" value="Fibrinogen_a/b/g_C_dom"/>
</dbReference>
<feature type="compositionally biased region" description="Basic residues" evidence="1">
    <location>
        <begin position="1"/>
        <end position="24"/>
    </location>
</feature>
<dbReference type="SUPFAM" id="SSF56496">
    <property type="entry name" value="Fibrinogen C-terminal domain-like"/>
    <property type="match status" value="1"/>
</dbReference>